<organism evidence="1 2">
    <name type="scientific">Trifolium medium</name>
    <dbReference type="NCBI Taxonomy" id="97028"/>
    <lineage>
        <taxon>Eukaryota</taxon>
        <taxon>Viridiplantae</taxon>
        <taxon>Streptophyta</taxon>
        <taxon>Embryophyta</taxon>
        <taxon>Tracheophyta</taxon>
        <taxon>Spermatophyta</taxon>
        <taxon>Magnoliopsida</taxon>
        <taxon>eudicotyledons</taxon>
        <taxon>Gunneridae</taxon>
        <taxon>Pentapetalae</taxon>
        <taxon>rosids</taxon>
        <taxon>fabids</taxon>
        <taxon>Fabales</taxon>
        <taxon>Fabaceae</taxon>
        <taxon>Papilionoideae</taxon>
        <taxon>50 kb inversion clade</taxon>
        <taxon>NPAAA clade</taxon>
        <taxon>Hologalegina</taxon>
        <taxon>IRL clade</taxon>
        <taxon>Trifolieae</taxon>
        <taxon>Trifolium</taxon>
    </lineage>
</organism>
<sequence>GEDLMSPGAVLGCRPARCGEGWRRCRQLSPVDGRHSVAWSLAVARRA</sequence>
<evidence type="ECO:0000313" key="1">
    <source>
        <dbReference type="EMBL" id="MCI71426.1"/>
    </source>
</evidence>
<dbReference type="Proteomes" id="UP000265520">
    <property type="component" value="Unassembled WGS sequence"/>
</dbReference>
<dbReference type="EMBL" id="LXQA010796073">
    <property type="protein sequence ID" value="MCI71426.1"/>
    <property type="molecule type" value="Genomic_DNA"/>
</dbReference>
<feature type="non-terminal residue" evidence="1">
    <location>
        <position position="1"/>
    </location>
</feature>
<protein>
    <submittedName>
        <fullName evidence="1">Uncharacterized protein</fullName>
    </submittedName>
</protein>
<comment type="caution">
    <text evidence="1">The sequence shown here is derived from an EMBL/GenBank/DDBJ whole genome shotgun (WGS) entry which is preliminary data.</text>
</comment>
<dbReference type="AlphaFoldDB" id="A0A392UG77"/>
<name>A0A392UG77_9FABA</name>
<accession>A0A392UG77</accession>
<reference evidence="1 2" key="1">
    <citation type="journal article" date="2018" name="Front. Plant Sci.">
        <title>Red Clover (Trifolium pratense) and Zigzag Clover (T. medium) - A Picture of Genomic Similarities and Differences.</title>
        <authorList>
            <person name="Dluhosova J."/>
            <person name="Istvanek J."/>
            <person name="Nedelnik J."/>
            <person name="Repkova J."/>
        </authorList>
    </citation>
    <scope>NUCLEOTIDE SEQUENCE [LARGE SCALE GENOMIC DNA]</scope>
    <source>
        <strain evidence="2">cv. 10/8</strain>
        <tissue evidence="1">Leaf</tissue>
    </source>
</reference>
<evidence type="ECO:0000313" key="2">
    <source>
        <dbReference type="Proteomes" id="UP000265520"/>
    </source>
</evidence>
<keyword evidence="2" id="KW-1185">Reference proteome</keyword>
<proteinExistence type="predicted"/>